<sequence>MLATEKRGTLKSWNDAKGFGFILPEQGGEQLFVHVSALRGERRPQPGDTVLFVPGKDAQGRPRAEHMRFEGLSLDRPAIRRKPRAAAEESVPRASRAATGAIQQLPLKLVVLLMLCALPLAGALQLWLGAGVVWALGAYPLLSLISFGQYWNDKRCAQKGRWRIPESQLQLVALLGGWPGALVAQQVFRHKTRKLPFQLLFWLIILLHQGFWFDHLLLDGRFLGDYLRGALPY</sequence>
<keyword evidence="2" id="KW-0812">Transmembrane</keyword>
<dbReference type="InterPro" id="IPR002059">
    <property type="entry name" value="CSP_DNA-bd"/>
</dbReference>
<keyword evidence="1" id="KW-0597">Phosphoprotein</keyword>
<dbReference type="PANTHER" id="PTHR12962">
    <property type="entry name" value="CALCIUM-REGULATED HEAT STABLE PROTEIN CRHSP-24-RELATED"/>
    <property type="match status" value="1"/>
</dbReference>
<dbReference type="SMART" id="SM00357">
    <property type="entry name" value="CSP"/>
    <property type="match status" value="1"/>
</dbReference>
<dbReference type="SUPFAM" id="SSF50249">
    <property type="entry name" value="Nucleic acid-binding proteins"/>
    <property type="match status" value="1"/>
</dbReference>
<reference evidence="4 5" key="1">
    <citation type="submission" date="2020-08" db="EMBL/GenBank/DDBJ databases">
        <authorList>
            <person name="Kim C.M."/>
        </authorList>
    </citation>
    <scope>NUCLEOTIDE SEQUENCE [LARGE SCALE GENOMIC DNA]</scope>
    <source>
        <strain evidence="4 5">SR9</strain>
    </source>
</reference>
<dbReference type="GO" id="GO:0003730">
    <property type="term" value="F:mRNA 3'-UTR binding"/>
    <property type="evidence" value="ECO:0007669"/>
    <property type="project" value="TreeGrafter"/>
</dbReference>
<dbReference type="GO" id="GO:0005829">
    <property type="term" value="C:cytosol"/>
    <property type="evidence" value="ECO:0007669"/>
    <property type="project" value="UniProtKB-ARBA"/>
</dbReference>
<name>A0A7W4DEZ9_9GAMM</name>
<proteinExistence type="predicted"/>
<accession>A0A7W4DEZ9</accession>
<dbReference type="AlphaFoldDB" id="A0A7W4DEZ9"/>
<dbReference type="Gene3D" id="2.40.50.140">
    <property type="entry name" value="Nucleic acid-binding proteins"/>
    <property type="match status" value="1"/>
</dbReference>
<organism evidence="4 5">
    <name type="scientific">Aquipseudomonas guryensis</name>
    <dbReference type="NCBI Taxonomy" id="2759165"/>
    <lineage>
        <taxon>Bacteria</taxon>
        <taxon>Pseudomonadati</taxon>
        <taxon>Pseudomonadota</taxon>
        <taxon>Gammaproteobacteria</taxon>
        <taxon>Pseudomonadales</taxon>
        <taxon>Pseudomonadaceae</taxon>
        <taxon>Aquipseudomonas</taxon>
    </lineage>
</organism>
<dbReference type="RefSeq" id="WP_182835320.1">
    <property type="nucleotide sequence ID" value="NZ_JACJFN010000006.1"/>
</dbReference>
<protein>
    <submittedName>
        <fullName evidence="4">DUF1294 domain-containing protein</fullName>
    </submittedName>
</protein>
<dbReference type="PANTHER" id="PTHR12962:SF1">
    <property type="entry name" value="COLD SHOCK DOMAIN-CONTAINING PROTEIN CG9705"/>
    <property type="match status" value="1"/>
</dbReference>
<evidence type="ECO:0000256" key="1">
    <source>
        <dbReference type="ARBA" id="ARBA00022553"/>
    </source>
</evidence>
<gene>
    <name evidence="4" type="ORF">H3H45_19260</name>
</gene>
<dbReference type="PROSITE" id="PS51857">
    <property type="entry name" value="CSD_2"/>
    <property type="match status" value="1"/>
</dbReference>
<keyword evidence="2" id="KW-0472">Membrane</keyword>
<evidence type="ECO:0000313" key="5">
    <source>
        <dbReference type="Proteomes" id="UP000581189"/>
    </source>
</evidence>
<dbReference type="Pfam" id="PF00313">
    <property type="entry name" value="CSD"/>
    <property type="match status" value="1"/>
</dbReference>
<feature type="transmembrane region" description="Helical" evidence="2">
    <location>
        <begin position="200"/>
        <end position="218"/>
    </location>
</feature>
<dbReference type="InterPro" id="IPR052069">
    <property type="entry name" value="Ca-reg_mRNA-binding_domain"/>
</dbReference>
<dbReference type="GO" id="GO:0043488">
    <property type="term" value="P:regulation of mRNA stability"/>
    <property type="evidence" value="ECO:0007669"/>
    <property type="project" value="TreeGrafter"/>
</dbReference>
<evidence type="ECO:0000313" key="4">
    <source>
        <dbReference type="EMBL" id="MBB1521386.1"/>
    </source>
</evidence>
<feature type="transmembrane region" description="Helical" evidence="2">
    <location>
        <begin position="133"/>
        <end position="151"/>
    </location>
</feature>
<feature type="transmembrane region" description="Helical" evidence="2">
    <location>
        <begin position="105"/>
        <end position="127"/>
    </location>
</feature>
<keyword evidence="2" id="KW-1133">Transmembrane helix</keyword>
<keyword evidence="5" id="KW-1185">Reference proteome</keyword>
<dbReference type="Proteomes" id="UP000581189">
    <property type="component" value="Unassembled WGS sequence"/>
</dbReference>
<comment type="caution">
    <text evidence="4">The sequence shown here is derived from an EMBL/GenBank/DDBJ whole genome shotgun (WGS) entry which is preliminary data.</text>
</comment>
<evidence type="ECO:0000259" key="3">
    <source>
        <dbReference type="PROSITE" id="PS51857"/>
    </source>
</evidence>
<dbReference type="InterPro" id="IPR011129">
    <property type="entry name" value="CSD"/>
</dbReference>
<dbReference type="Pfam" id="PF06961">
    <property type="entry name" value="DUF1294"/>
    <property type="match status" value="1"/>
</dbReference>
<evidence type="ECO:0000256" key="2">
    <source>
        <dbReference type="SAM" id="Phobius"/>
    </source>
</evidence>
<dbReference type="InterPro" id="IPR010718">
    <property type="entry name" value="DUF1294"/>
</dbReference>
<dbReference type="EMBL" id="JACJFN010000006">
    <property type="protein sequence ID" value="MBB1521386.1"/>
    <property type="molecule type" value="Genomic_DNA"/>
</dbReference>
<dbReference type="InterPro" id="IPR012340">
    <property type="entry name" value="NA-bd_OB-fold"/>
</dbReference>
<feature type="domain" description="CSD" evidence="3">
    <location>
        <begin position="5"/>
        <end position="69"/>
    </location>
</feature>
<dbReference type="CDD" id="cd04458">
    <property type="entry name" value="CSP_CDS"/>
    <property type="match status" value="1"/>
</dbReference>